<proteinExistence type="predicted"/>
<dbReference type="InterPro" id="IPR029063">
    <property type="entry name" value="SAM-dependent_MTases_sf"/>
</dbReference>
<organism evidence="5 6">
    <name type="scientific">Azospirillum oleiclasticum</name>
    <dbReference type="NCBI Taxonomy" id="2735135"/>
    <lineage>
        <taxon>Bacteria</taxon>
        <taxon>Pseudomonadati</taxon>
        <taxon>Pseudomonadota</taxon>
        <taxon>Alphaproteobacteria</taxon>
        <taxon>Rhodospirillales</taxon>
        <taxon>Azospirillaceae</taxon>
        <taxon>Azospirillum</taxon>
    </lineage>
</organism>
<dbReference type="GO" id="GO:0008168">
    <property type="term" value="F:methyltransferase activity"/>
    <property type="evidence" value="ECO:0007669"/>
    <property type="project" value="UniProtKB-KW"/>
</dbReference>
<sequence length="255" mass="28420">MFVDSPDKSWEAYGRDDPYFGVAADPKYRAERLSETAKAEFFASGETYVAELLDRLETHAGRIGRGRALDFGSGVGRVALPLARRFDSVVGLDVSPSMIREAEANALRFGLPNASFRPSGGDDLPNVEGGFDLVNTVIVLQHIQPHRGYRIIGRLLDLVADGGACALHINLTRRATRLRKAVNWSRARFLPLHHALNLASGRKWNEPLMQMNVYDLNRIALMMQDRGFDGFYAHRFHDEPHPGVILMGIKGRPRG</sequence>
<keyword evidence="1 5" id="KW-0489">Methyltransferase</keyword>
<evidence type="ECO:0000313" key="6">
    <source>
        <dbReference type="Proteomes" id="UP000584642"/>
    </source>
</evidence>
<dbReference type="PANTHER" id="PTHR43464:SF19">
    <property type="entry name" value="UBIQUINONE BIOSYNTHESIS O-METHYLTRANSFERASE, MITOCHONDRIAL"/>
    <property type="match status" value="1"/>
</dbReference>
<dbReference type="SUPFAM" id="SSF53335">
    <property type="entry name" value="S-adenosyl-L-methionine-dependent methyltransferases"/>
    <property type="match status" value="1"/>
</dbReference>
<dbReference type="CDD" id="cd02440">
    <property type="entry name" value="AdoMet_MTases"/>
    <property type="match status" value="1"/>
</dbReference>
<dbReference type="EMBL" id="JABFDB010000038">
    <property type="protein sequence ID" value="NYZ24254.1"/>
    <property type="molecule type" value="Genomic_DNA"/>
</dbReference>
<dbReference type="Pfam" id="PF13649">
    <property type="entry name" value="Methyltransf_25"/>
    <property type="match status" value="1"/>
</dbReference>
<evidence type="ECO:0000313" key="5">
    <source>
        <dbReference type="EMBL" id="NYZ24254.1"/>
    </source>
</evidence>
<reference evidence="5 6" key="1">
    <citation type="submission" date="2020-05" db="EMBL/GenBank/DDBJ databases">
        <title>Azospirillum oleiclasticum sp. nov, a nitrogen-fixing and heavy crude oil-emulsifying bacterium isolated from the crude oil of Yumen Oilfield.</title>
        <authorList>
            <person name="Wu D."/>
            <person name="Cai M."/>
            <person name="Zhang X."/>
        </authorList>
    </citation>
    <scope>NUCLEOTIDE SEQUENCE [LARGE SCALE GENOMIC DNA]</scope>
    <source>
        <strain evidence="5 6">ROY-1-1-2</strain>
    </source>
</reference>
<accession>A0ABX2TIS6</accession>
<comment type="caution">
    <text evidence="5">The sequence shown here is derived from an EMBL/GenBank/DDBJ whole genome shotgun (WGS) entry which is preliminary data.</text>
</comment>
<dbReference type="Proteomes" id="UP000584642">
    <property type="component" value="Unassembled WGS sequence"/>
</dbReference>
<feature type="domain" description="Methyltransferase" evidence="4">
    <location>
        <begin position="69"/>
        <end position="163"/>
    </location>
</feature>
<evidence type="ECO:0000256" key="1">
    <source>
        <dbReference type="ARBA" id="ARBA00022603"/>
    </source>
</evidence>
<evidence type="ECO:0000259" key="4">
    <source>
        <dbReference type="Pfam" id="PF13649"/>
    </source>
</evidence>
<evidence type="ECO:0000256" key="2">
    <source>
        <dbReference type="ARBA" id="ARBA00022679"/>
    </source>
</evidence>
<evidence type="ECO:0000256" key="3">
    <source>
        <dbReference type="ARBA" id="ARBA00022691"/>
    </source>
</evidence>
<keyword evidence="2" id="KW-0808">Transferase</keyword>
<dbReference type="Gene3D" id="3.40.50.150">
    <property type="entry name" value="Vaccinia Virus protein VP39"/>
    <property type="match status" value="1"/>
</dbReference>
<name>A0ABX2TIS6_9PROT</name>
<keyword evidence="3" id="KW-0949">S-adenosyl-L-methionine</keyword>
<dbReference type="InterPro" id="IPR041698">
    <property type="entry name" value="Methyltransf_25"/>
</dbReference>
<protein>
    <submittedName>
        <fullName evidence="5">Class I SAM-dependent methyltransferase</fullName>
    </submittedName>
</protein>
<dbReference type="PANTHER" id="PTHR43464">
    <property type="entry name" value="METHYLTRANSFERASE"/>
    <property type="match status" value="1"/>
</dbReference>
<dbReference type="RefSeq" id="WP_180286028.1">
    <property type="nucleotide sequence ID" value="NZ_JABFDB010000038.1"/>
</dbReference>
<dbReference type="GO" id="GO:0032259">
    <property type="term" value="P:methylation"/>
    <property type="evidence" value="ECO:0007669"/>
    <property type="project" value="UniProtKB-KW"/>
</dbReference>
<keyword evidence="6" id="KW-1185">Reference proteome</keyword>
<gene>
    <name evidence="5" type="ORF">HND93_31495</name>
</gene>